<dbReference type="Pfam" id="PF13149">
    <property type="entry name" value="Mfa_like_1"/>
    <property type="match status" value="1"/>
</dbReference>
<organism evidence="1 2">
    <name type="scientific">Bacteroides difficilis</name>
    <dbReference type="NCBI Taxonomy" id="2763021"/>
    <lineage>
        <taxon>Bacteria</taxon>
        <taxon>Pseudomonadati</taxon>
        <taxon>Bacteroidota</taxon>
        <taxon>Bacteroidia</taxon>
        <taxon>Bacteroidales</taxon>
        <taxon>Bacteroidaceae</taxon>
        <taxon>Bacteroides</taxon>
    </lineage>
</organism>
<reference evidence="1 2" key="1">
    <citation type="submission" date="2020-08" db="EMBL/GenBank/DDBJ databases">
        <title>Genome public.</title>
        <authorList>
            <person name="Liu C."/>
            <person name="Sun Q."/>
        </authorList>
    </citation>
    <scope>NUCLEOTIDE SEQUENCE [LARGE SCALE GENOMIC DNA]</scope>
    <source>
        <strain evidence="1 2">M27</strain>
    </source>
</reference>
<proteinExistence type="predicted"/>
<dbReference type="Proteomes" id="UP000600600">
    <property type="component" value="Unassembled WGS sequence"/>
</dbReference>
<dbReference type="PROSITE" id="PS51257">
    <property type="entry name" value="PROKAR_LIPOPROTEIN"/>
    <property type="match status" value="1"/>
</dbReference>
<dbReference type="InterPro" id="IPR042278">
    <property type="entry name" value="Mfa-like_1_N"/>
</dbReference>
<accession>A0ABR7C7C4</accession>
<dbReference type="EMBL" id="JACOOE010000001">
    <property type="protein sequence ID" value="MBC5603712.1"/>
    <property type="molecule type" value="Genomic_DNA"/>
</dbReference>
<dbReference type="CDD" id="cd13120">
    <property type="entry name" value="BF2867_like_N"/>
    <property type="match status" value="1"/>
</dbReference>
<comment type="caution">
    <text evidence="1">The sequence shown here is derived from an EMBL/GenBank/DDBJ whole genome shotgun (WGS) entry which is preliminary data.</text>
</comment>
<dbReference type="Gene3D" id="2.60.40.2620">
    <property type="entry name" value="Fimbrillin-like"/>
    <property type="match status" value="1"/>
</dbReference>
<protein>
    <submittedName>
        <fullName evidence="1">Fimbrillin family protein</fullName>
    </submittedName>
</protein>
<gene>
    <name evidence="1" type="ORF">H8S67_03335</name>
</gene>
<evidence type="ECO:0000313" key="2">
    <source>
        <dbReference type="Proteomes" id="UP000600600"/>
    </source>
</evidence>
<dbReference type="RefSeq" id="WP_186966400.1">
    <property type="nucleotide sequence ID" value="NZ_JACOOE010000001.1"/>
</dbReference>
<keyword evidence="2" id="KW-1185">Reference proteome</keyword>
<sequence>MNRWMIVGVVLSSLLVSCSKDGDDTPQSGDNNNVNGGAVVSFSSNISSSIVVEVTGPGTRAPLTNFEPNAQLGIFGIPAIEGGHNNDCDLLNKKRESDFQQNLFNACYTYVPGYETLQTEKIATFPNMSNAGLMMYGYYPYTAEAEWREVNRVSQWAIPWKLEPADMATTKDYLFTGQAPTWYSQVGINPIVLEFQHAFGRLDFCFYSTSKQVCDAGYRIQSVTVYCNTGETGWMALTDGELSFSPKDLTCIHYTNNAGITYNTPGESVAKFMFPPEQTLIQRITCQVRDGGNNPREYTIYDYKSYGYDISIKRGKTTLMRINFLPRDATFSGPANVDSWTNGTTIDKDVKLQ</sequence>
<dbReference type="InterPro" id="IPR025049">
    <property type="entry name" value="Mfa-like_1"/>
</dbReference>
<name>A0ABR7C7C4_9BACE</name>
<evidence type="ECO:0000313" key="1">
    <source>
        <dbReference type="EMBL" id="MBC5603712.1"/>
    </source>
</evidence>